<gene>
    <name evidence="3" type="ORF">EIM92_06820</name>
</gene>
<dbReference type="KEGG" id="plen:EIM92_06820"/>
<dbReference type="SUPFAM" id="SSF51126">
    <property type="entry name" value="Pectin lyase-like"/>
    <property type="match status" value="3"/>
</dbReference>
<evidence type="ECO:0000259" key="2">
    <source>
        <dbReference type="Pfam" id="PF13229"/>
    </source>
</evidence>
<keyword evidence="4" id="KW-1185">Reference proteome</keyword>
<dbReference type="Pfam" id="PF05048">
    <property type="entry name" value="NosD"/>
    <property type="match status" value="1"/>
</dbReference>
<protein>
    <submittedName>
        <fullName evidence="3">Right-handed parallel beta-helix repeat-containing protein</fullName>
    </submittedName>
</protein>
<dbReference type="Pfam" id="PF13229">
    <property type="entry name" value="Beta_helix"/>
    <property type="match status" value="1"/>
</dbReference>
<sequence>MQIQTRHLHIEKMIKKGEKPSMKNYQEMKQYSERKANFTKKVETGGNTVCYVLDPMEWGIQTNGTEAIKTTEGLNAALAYAKNAGYPEVFIPKGIYLIHGVGKNEFAPEREAGVKVPSHMKLTLDHEAELKVEPNSSKGYSCIYLREVENVSISGGILTGDLDEHVLSTNPEETHEWGFGIYLHGSRNVSIENMKIRKFTGDCIFLGSVGVLGIDPDYAEPEKVTIRNCSLDGARRNNISITAGEHILVENNEITNAGTVEGTMPKAGIDIEGYGEGDIDYEVPRNIVVRGNFFRGNFRSSILNFNGYEVVIEGNHSDNTISYGNGTDTVISGNVLVRTDGTLTAIAGQQVSQGFDGNNVTIVGNIIKGFGSGIDARGKDVVVTGNTISHLGDTSGVGINVWAAENSLVANNSVHRSQGLAYRVDSSKDVQLLNNKAFQLGRYAVEVDKSTEVILRGNIFNQCKGGIQITNFGKKDNDTQVLAEGNHIDFTGYTGQPAYAISFDKYSDVELKSNYIKGARNVVIYGGSMAGRVVKVADNEITASITATAAIQIEGGQFGEIVGNRITFNRMATGGYGIILKNSEDVIIAQNSIYSNTGHALSGSIVTEHSKATKVLNNLAVKGSMKLNADTDTDRGNMVV</sequence>
<proteinExistence type="predicted"/>
<dbReference type="AlphaFoldDB" id="A0A3Q8S494"/>
<dbReference type="InterPro" id="IPR006626">
    <property type="entry name" value="PbH1"/>
</dbReference>
<dbReference type="InterPro" id="IPR007742">
    <property type="entry name" value="NosD_dom"/>
</dbReference>
<feature type="domain" description="Periplasmic copper-binding protein NosD beta helix" evidence="1">
    <location>
        <begin position="480"/>
        <end position="628"/>
    </location>
</feature>
<evidence type="ECO:0000313" key="4">
    <source>
        <dbReference type="Proteomes" id="UP000273145"/>
    </source>
</evidence>
<accession>A0A3Q8S494</accession>
<reference evidence="3 4" key="1">
    <citation type="submission" date="2018-11" db="EMBL/GenBank/DDBJ databases">
        <title>Genome sequencing of Paenibacillus lentus DSM25539(T).</title>
        <authorList>
            <person name="Kook J.-K."/>
            <person name="Park S.-N."/>
            <person name="Lim Y.K."/>
        </authorList>
    </citation>
    <scope>NUCLEOTIDE SEQUENCE [LARGE SCALE GENOMIC DNA]</scope>
    <source>
        <strain evidence="3 4">DSM 25539</strain>
    </source>
</reference>
<dbReference type="Proteomes" id="UP000273145">
    <property type="component" value="Chromosome"/>
</dbReference>
<feature type="domain" description="Right handed beta helix" evidence="2">
    <location>
        <begin position="356"/>
        <end position="474"/>
    </location>
</feature>
<dbReference type="OrthoDB" id="2488735at2"/>
<evidence type="ECO:0000313" key="3">
    <source>
        <dbReference type="EMBL" id="AZK45952.1"/>
    </source>
</evidence>
<organism evidence="3 4">
    <name type="scientific">Paenibacillus lentus</name>
    <dbReference type="NCBI Taxonomy" id="1338368"/>
    <lineage>
        <taxon>Bacteria</taxon>
        <taxon>Bacillati</taxon>
        <taxon>Bacillota</taxon>
        <taxon>Bacilli</taxon>
        <taxon>Bacillales</taxon>
        <taxon>Paenibacillaceae</taxon>
        <taxon>Paenibacillus</taxon>
    </lineage>
</organism>
<dbReference type="SMART" id="SM00710">
    <property type="entry name" value="PbH1"/>
    <property type="match status" value="13"/>
</dbReference>
<dbReference type="InterPro" id="IPR012334">
    <property type="entry name" value="Pectin_lyas_fold"/>
</dbReference>
<evidence type="ECO:0000259" key="1">
    <source>
        <dbReference type="Pfam" id="PF05048"/>
    </source>
</evidence>
<dbReference type="Gene3D" id="2.160.20.10">
    <property type="entry name" value="Single-stranded right-handed beta-helix, Pectin lyase-like"/>
    <property type="match status" value="2"/>
</dbReference>
<dbReference type="InterPro" id="IPR011050">
    <property type="entry name" value="Pectin_lyase_fold/virulence"/>
</dbReference>
<dbReference type="EMBL" id="CP034248">
    <property type="protein sequence ID" value="AZK45952.1"/>
    <property type="molecule type" value="Genomic_DNA"/>
</dbReference>
<dbReference type="InterPro" id="IPR039448">
    <property type="entry name" value="Beta_helix"/>
</dbReference>
<name>A0A3Q8S494_9BACL</name>